<evidence type="ECO:0000256" key="4">
    <source>
        <dbReference type="ARBA" id="ARBA00023143"/>
    </source>
</evidence>
<protein>
    <submittedName>
        <fullName evidence="6">Flagellar hook-associated protein 3</fullName>
    </submittedName>
</protein>
<dbReference type="NCBIfam" id="TIGR02550">
    <property type="entry name" value="flagell_flgL"/>
    <property type="match status" value="1"/>
</dbReference>
<evidence type="ECO:0000256" key="3">
    <source>
        <dbReference type="ARBA" id="ARBA00005709"/>
    </source>
</evidence>
<dbReference type="GO" id="GO:0005576">
    <property type="term" value="C:extracellular region"/>
    <property type="evidence" value="ECO:0007669"/>
    <property type="project" value="UniProtKB-SubCell"/>
</dbReference>
<dbReference type="EMBL" id="STGJ01000003">
    <property type="protein sequence ID" value="TIC85231.1"/>
    <property type="molecule type" value="Genomic_DNA"/>
</dbReference>
<dbReference type="Proteomes" id="UP000308891">
    <property type="component" value="Unassembled WGS sequence"/>
</dbReference>
<evidence type="ECO:0000256" key="2">
    <source>
        <dbReference type="ARBA" id="ARBA00004613"/>
    </source>
</evidence>
<dbReference type="Gene3D" id="1.20.1330.10">
    <property type="entry name" value="f41 fragment of flagellin, N-terminal domain"/>
    <property type="match status" value="1"/>
</dbReference>
<dbReference type="PANTHER" id="PTHR42792:SF1">
    <property type="entry name" value="FLAGELLAR HOOK-ASSOCIATED PROTEIN 3"/>
    <property type="match status" value="1"/>
</dbReference>
<dbReference type="Pfam" id="PF00669">
    <property type="entry name" value="Flagellin_N"/>
    <property type="match status" value="1"/>
</dbReference>
<keyword evidence="6" id="KW-0282">Flagellum</keyword>
<organism evidence="6 7">
    <name type="scientific">Crenobacter intestini</name>
    <dbReference type="NCBI Taxonomy" id="2563443"/>
    <lineage>
        <taxon>Bacteria</taxon>
        <taxon>Pseudomonadati</taxon>
        <taxon>Pseudomonadota</taxon>
        <taxon>Betaproteobacteria</taxon>
        <taxon>Neisseriales</taxon>
        <taxon>Neisseriaceae</taxon>
        <taxon>Crenobacter</taxon>
    </lineage>
</organism>
<dbReference type="RefSeq" id="WP_136551679.1">
    <property type="nucleotide sequence ID" value="NZ_STGJ01000003.1"/>
</dbReference>
<dbReference type="PANTHER" id="PTHR42792">
    <property type="entry name" value="FLAGELLIN"/>
    <property type="match status" value="1"/>
</dbReference>
<dbReference type="AlphaFoldDB" id="A0A4T0V1V2"/>
<dbReference type="OrthoDB" id="9768249at2"/>
<dbReference type="GO" id="GO:0071973">
    <property type="term" value="P:bacterial-type flagellum-dependent cell motility"/>
    <property type="evidence" value="ECO:0007669"/>
    <property type="project" value="InterPro"/>
</dbReference>
<feature type="domain" description="Flagellin N-terminal" evidence="5">
    <location>
        <begin position="3"/>
        <end position="139"/>
    </location>
</feature>
<dbReference type="InterPro" id="IPR001492">
    <property type="entry name" value="Flagellin"/>
</dbReference>
<dbReference type="InterPro" id="IPR001029">
    <property type="entry name" value="Flagellin_N"/>
</dbReference>
<dbReference type="InterPro" id="IPR013384">
    <property type="entry name" value="Flagell_FlgL"/>
</dbReference>
<accession>A0A4T0V1V2</accession>
<evidence type="ECO:0000259" key="5">
    <source>
        <dbReference type="Pfam" id="PF00669"/>
    </source>
</evidence>
<comment type="subcellular location">
    <subcellularLocation>
        <location evidence="1">Bacterial flagellum</location>
    </subcellularLocation>
    <subcellularLocation>
        <location evidence="2">Secreted</location>
    </subcellularLocation>
</comment>
<keyword evidence="7" id="KW-1185">Reference proteome</keyword>
<reference evidence="6 7" key="1">
    <citation type="submission" date="2019-04" db="EMBL/GenBank/DDBJ databases">
        <title>Crenobacter sp. nov.</title>
        <authorList>
            <person name="Shi S."/>
        </authorList>
    </citation>
    <scope>NUCLEOTIDE SEQUENCE [LARGE SCALE GENOMIC DNA]</scope>
    <source>
        <strain evidence="6 7">GY 70310</strain>
    </source>
</reference>
<name>A0A4T0V1V2_9NEIS</name>
<dbReference type="GO" id="GO:0009424">
    <property type="term" value="C:bacterial-type flagellum hook"/>
    <property type="evidence" value="ECO:0007669"/>
    <property type="project" value="InterPro"/>
</dbReference>
<keyword evidence="4" id="KW-0975">Bacterial flagellum</keyword>
<evidence type="ECO:0000256" key="1">
    <source>
        <dbReference type="ARBA" id="ARBA00004365"/>
    </source>
</evidence>
<dbReference type="GO" id="GO:0005198">
    <property type="term" value="F:structural molecule activity"/>
    <property type="evidence" value="ECO:0007669"/>
    <property type="project" value="InterPro"/>
</dbReference>
<comment type="caution">
    <text evidence="6">The sequence shown here is derived from an EMBL/GenBank/DDBJ whole genome shotgun (WGS) entry which is preliminary data.</text>
</comment>
<keyword evidence="6" id="KW-0966">Cell projection</keyword>
<gene>
    <name evidence="6" type="primary">flgL</name>
    <name evidence="6" type="ORF">E5K04_04330</name>
</gene>
<comment type="similarity">
    <text evidence="3">Belongs to the bacterial flagellin family.</text>
</comment>
<evidence type="ECO:0000313" key="6">
    <source>
        <dbReference type="EMBL" id="TIC85231.1"/>
    </source>
</evidence>
<keyword evidence="6" id="KW-0969">Cilium</keyword>
<sequence length="391" mass="42048">MRISSNTQYIASTYSIQSNQYRLSRLNEQLSSLQRINRPSDDPVASAQLINLQQSISRNDQMVANSKTIESSLALSEEYLFRAGEIIQNIQSLAVQAGNASLKDEDRAYIRTQLQEQTKALVGLANSTDGQGKYVFGGTRSQTPPFSLELEPEMKVEYHGDWGRQEIQASSTRDIAVTEPGGLVFGGGSAVADPNKPDAFSDGNQLWQSLARLDKILADGPNGMAKAGGPEGSEVKDAAGDTVLGADGKPMTFKDGLPRLDASGAPLLEPVLDNAGDPVLGPDGVTPLMQAQTTDLPPTYDESLAASIEGLKGGHEQLLRSHTAVGARRAEVEQLAKTGEGLDVQYKATVGQLQDLDYAQAVSDLNMALLAMDTTQKTYKLVSELNLFRYL</sequence>
<dbReference type="SUPFAM" id="SSF64518">
    <property type="entry name" value="Phase 1 flagellin"/>
    <property type="match status" value="1"/>
</dbReference>
<evidence type="ECO:0000313" key="7">
    <source>
        <dbReference type="Proteomes" id="UP000308891"/>
    </source>
</evidence>
<proteinExistence type="inferred from homology"/>